<protein>
    <submittedName>
        <fullName evidence="1">Lipase (Class 3)</fullName>
    </submittedName>
</protein>
<accession>A0A1I3X9K5</accession>
<sequence length="406" mass="44943">MFRNSNFIGLLIGICCFLIIGSPARAVTSDCIEQEAPAAFFVENGLLCLQKITVAEQPGTTFYKAALTWSGPDNPNQFRLLNAEPDQLADQNSPIFSTVDGSLIIPRVDIPRTFGTERYVANLVLVDDEDLSVFELASVALYINPDFVPNVTWKPYGMLDSDERHAVDLLGRSIPYAKLADAVYDFDNKIIDQWVLFEKKDKNSGMQAAVYYNPETDEVVLAFRGTETCDFPCSLSETAEFFLDTAADSLLTFGFVDTQFIDAVDYAQDVVNRAQGRKIIVTGHSLGGGLAQAIGAAFGLETFAFNSAPVPDDFFKDYPRALSPEMLSEIIHVIGDIHDPVSNTDETGKLYQNADHVSSLIQFDFDLKEILPAGLKQLNDLRFNRHSITRLVDNASSLLAIYRDGW</sequence>
<proteinExistence type="predicted"/>
<name>A0A1I3X9K5_9PROT</name>
<dbReference type="SUPFAM" id="SSF53474">
    <property type="entry name" value="alpha/beta-Hydrolases"/>
    <property type="match status" value="1"/>
</dbReference>
<dbReference type="STRING" id="52441.SAMN05216302_1001186"/>
<dbReference type="AlphaFoldDB" id="A0A1I3X9K5"/>
<reference evidence="2" key="1">
    <citation type="submission" date="2016-10" db="EMBL/GenBank/DDBJ databases">
        <authorList>
            <person name="Varghese N."/>
            <person name="Submissions S."/>
        </authorList>
    </citation>
    <scope>NUCLEOTIDE SEQUENCE [LARGE SCALE GENOMIC DNA]</scope>
    <source>
        <strain evidence="2">Nm69</strain>
    </source>
</reference>
<evidence type="ECO:0000313" key="1">
    <source>
        <dbReference type="EMBL" id="SFK16254.1"/>
    </source>
</evidence>
<dbReference type="GO" id="GO:0006629">
    <property type="term" value="P:lipid metabolic process"/>
    <property type="evidence" value="ECO:0007669"/>
    <property type="project" value="InterPro"/>
</dbReference>
<gene>
    <name evidence="1" type="ORF">SAMN05216302_1001186</name>
</gene>
<evidence type="ECO:0000313" key="2">
    <source>
        <dbReference type="Proteomes" id="UP000199533"/>
    </source>
</evidence>
<dbReference type="Proteomes" id="UP000199533">
    <property type="component" value="Unassembled WGS sequence"/>
</dbReference>
<dbReference type="RefSeq" id="WP_139218487.1">
    <property type="nucleotide sequence ID" value="NZ_FOSP01000001.1"/>
</dbReference>
<dbReference type="OrthoDB" id="6450827at2"/>
<keyword evidence="2" id="KW-1185">Reference proteome</keyword>
<dbReference type="EMBL" id="FOSP01000001">
    <property type="protein sequence ID" value="SFK16254.1"/>
    <property type="molecule type" value="Genomic_DNA"/>
</dbReference>
<organism evidence="1 2">
    <name type="scientific">Nitrosomonas aestuarii</name>
    <dbReference type="NCBI Taxonomy" id="52441"/>
    <lineage>
        <taxon>Bacteria</taxon>
        <taxon>Pseudomonadati</taxon>
        <taxon>Pseudomonadota</taxon>
        <taxon>Betaproteobacteria</taxon>
        <taxon>Nitrosomonadales</taxon>
        <taxon>Nitrosomonadaceae</taxon>
        <taxon>Nitrosomonas</taxon>
    </lineage>
</organism>
<dbReference type="InterPro" id="IPR029058">
    <property type="entry name" value="AB_hydrolase_fold"/>
</dbReference>
<dbReference type="Gene3D" id="3.40.50.1820">
    <property type="entry name" value="alpha/beta hydrolase"/>
    <property type="match status" value="1"/>
</dbReference>
<dbReference type="Pfam" id="PF26363">
    <property type="entry name" value="Phospholipase-like"/>
    <property type="match status" value="1"/>
</dbReference>